<accession>A0A4S2KHQ4</accession>
<organism evidence="1 2">
    <name type="scientific">Temnothorax longispinosus</name>
    <dbReference type="NCBI Taxonomy" id="300112"/>
    <lineage>
        <taxon>Eukaryota</taxon>
        <taxon>Metazoa</taxon>
        <taxon>Ecdysozoa</taxon>
        <taxon>Arthropoda</taxon>
        <taxon>Hexapoda</taxon>
        <taxon>Insecta</taxon>
        <taxon>Pterygota</taxon>
        <taxon>Neoptera</taxon>
        <taxon>Endopterygota</taxon>
        <taxon>Hymenoptera</taxon>
        <taxon>Apocrita</taxon>
        <taxon>Aculeata</taxon>
        <taxon>Formicoidea</taxon>
        <taxon>Formicidae</taxon>
        <taxon>Myrmicinae</taxon>
        <taxon>Temnothorax</taxon>
    </lineage>
</organism>
<proteinExistence type="predicted"/>
<keyword evidence="2" id="KW-1185">Reference proteome</keyword>
<name>A0A4S2KHQ4_9HYME</name>
<sequence length="84" mass="9637">EHIGVDRYLMIELSGIQTIRTIRKISLLWLRSLIDASLDESSEAEGLSFRWFFVASPMSQQEAVGHATDKDDKRRVLRVCETTI</sequence>
<evidence type="ECO:0000313" key="2">
    <source>
        <dbReference type="Proteomes" id="UP000310200"/>
    </source>
</evidence>
<protein>
    <submittedName>
        <fullName evidence="1">Uncharacterized protein</fullName>
    </submittedName>
</protein>
<gene>
    <name evidence="1" type="ORF">DBV15_08276</name>
</gene>
<evidence type="ECO:0000313" key="1">
    <source>
        <dbReference type="EMBL" id="TGZ48556.1"/>
    </source>
</evidence>
<reference evidence="1 2" key="1">
    <citation type="journal article" date="2019" name="Philos. Trans. R. Soc. Lond., B, Biol. Sci.">
        <title>Ant behaviour and brain gene expression of defending hosts depend on the ecological success of the intruding social parasite.</title>
        <authorList>
            <person name="Kaur R."/>
            <person name="Stoldt M."/>
            <person name="Jongepier E."/>
            <person name="Feldmeyer B."/>
            <person name="Menzel F."/>
            <person name="Bornberg-Bauer E."/>
            <person name="Foitzik S."/>
        </authorList>
    </citation>
    <scope>NUCLEOTIDE SEQUENCE [LARGE SCALE GENOMIC DNA]</scope>
    <source>
        <tissue evidence="1">Whole body</tissue>
    </source>
</reference>
<dbReference type="AlphaFoldDB" id="A0A4S2KHQ4"/>
<feature type="non-terminal residue" evidence="1">
    <location>
        <position position="1"/>
    </location>
</feature>
<comment type="caution">
    <text evidence="1">The sequence shown here is derived from an EMBL/GenBank/DDBJ whole genome shotgun (WGS) entry which is preliminary data.</text>
</comment>
<dbReference type="EMBL" id="QBLH01002432">
    <property type="protein sequence ID" value="TGZ48556.1"/>
    <property type="molecule type" value="Genomic_DNA"/>
</dbReference>
<dbReference type="Proteomes" id="UP000310200">
    <property type="component" value="Unassembled WGS sequence"/>
</dbReference>